<evidence type="ECO:0000313" key="7">
    <source>
        <dbReference type="Proteomes" id="UP001300502"/>
    </source>
</evidence>
<evidence type="ECO:0000256" key="1">
    <source>
        <dbReference type="ARBA" id="ARBA00004123"/>
    </source>
</evidence>
<comment type="caution">
    <text evidence="6">The sequence shown here is derived from an EMBL/GenBank/DDBJ whole genome shotgun (WGS) entry which is preliminary data.</text>
</comment>
<dbReference type="SMART" id="SM00185">
    <property type="entry name" value="ARM"/>
    <property type="match status" value="6"/>
</dbReference>
<dbReference type="GO" id="GO:0034657">
    <property type="term" value="C:GID complex"/>
    <property type="evidence" value="ECO:0007669"/>
    <property type="project" value="TreeGrafter"/>
</dbReference>
<dbReference type="GO" id="GO:0043161">
    <property type="term" value="P:proteasome-mediated ubiquitin-dependent protein catabolic process"/>
    <property type="evidence" value="ECO:0007669"/>
    <property type="project" value="TreeGrafter"/>
</dbReference>
<dbReference type="Proteomes" id="UP001300502">
    <property type="component" value="Unassembled WGS sequence"/>
</dbReference>
<evidence type="ECO:0008006" key="8">
    <source>
        <dbReference type="Google" id="ProtNLM"/>
    </source>
</evidence>
<name>A0AAV9I2S6_9RHOD</name>
<gene>
    <name evidence="6" type="ORF">GAYE_PCTG10G0521</name>
</gene>
<keyword evidence="5" id="KW-0539">Nucleus</keyword>
<dbReference type="InterPro" id="IPR011989">
    <property type="entry name" value="ARM-like"/>
</dbReference>
<dbReference type="Gene3D" id="1.25.10.10">
    <property type="entry name" value="Leucine-rich Repeat Variant"/>
    <property type="match status" value="2"/>
</dbReference>
<dbReference type="InterPro" id="IPR038739">
    <property type="entry name" value="ARMC8/Vid28"/>
</dbReference>
<comment type="subcellular location">
    <subcellularLocation>
        <location evidence="2">Cytoplasm</location>
    </subcellularLocation>
    <subcellularLocation>
        <location evidence="1">Nucleus</location>
    </subcellularLocation>
</comment>
<dbReference type="SUPFAM" id="SSF48371">
    <property type="entry name" value="ARM repeat"/>
    <property type="match status" value="2"/>
</dbReference>
<evidence type="ECO:0000256" key="2">
    <source>
        <dbReference type="ARBA" id="ARBA00004496"/>
    </source>
</evidence>
<sequence length="673" mass="75441">MDEATLQCSNLENGTNIKETVKRIKNLCVGHPAEKKEYIQKGIVAALLKLIDPTDAELTWQICGTIGILANKNLAGAQQVVSNSGLSTLLSLLSCNQERIVKQASQCILVALQSIDDPVQVFRENMQLLETVSGLFCSSLASTSVTECTSFVLTRCLETVDFDTVVDWSRVSTVCINNIKSSTLRDSTNLVPYLTVLKTLTTRLREVGIQLIDYNIVEILVELMKGVEMTVKILACKIYANLMHFNLLQEDQASKVTAVLIMPLLHRMLSKNERNVQLEGCKMLSEVASIGEIYQRQAFDCNLVHDLIELGRYISVADVEAASILLQAVAAVCSLVEDCRRLIFESRLFALVVSSLDASHSELKIAGLSALRSLSRSVRNLRTSLAEASLMEPLLKSLSDENKQVQVQALSTICNLVLYFSPLKNLFLESNGLTTLLNLCHSNDKSLKYYAIWALKNLLFLSGSKMKKRIIDEFGMDYIFCLIEKGEDYSLQEQGMNLLRNLTCTFSIESEQEIVLDFIEEHCYRLVLCIQDSLQSPSMEVVLQSLYVVCNFVVGNERHKQAICNSKVPKLLLHFLTDSNYQIRIAAIWCVINLVWKETNDICDVPNLSDCRKARIASLIEMGFEETLERLLTDSNVEVRGRAETALQLLRDRTLLESAGENEFEQISRSILL</sequence>
<accession>A0AAV9I2S6</accession>
<dbReference type="EMBL" id="JANCYU010000006">
    <property type="protein sequence ID" value="KAK4522631.1"/>
    <property type="molecule type" value="Genomic_DNA"/>
</dbReference>
<evidence type="ECO:0000256" key="5">
    <source>
        <dbReference type="ARBA" id="ARBA00023242"/>
    </source>
</evidence>
<dbReference type="InterPro" id="IPR000225">
    <property type="entry name" value="Armadillo"/>
</dbReference>
<organism evidence="6 7">
    <name type="scientific">Galdieria yellowstonensis</name>
    <dbReference type="NCBI Taxonomy" id="3028027"/>
    <lineage>
        <taxon>Eukaryota</taxon>
        <taxon>Rhodophyta</taxon>
        <taxon>Bangiophyceae</taxon>
        <taxon>Galdieriales</taxon>
        <taxon>Galdieriaceae</taxon>
        <taxon>Galdieria</taxon>
    </lineage>
</organism>
<dbReference type="PANTHER" id="PTHR15651:SF7">
    <property type="entry name" value="ARMADILLO REPEAT-CONTAINING PROTEIN 8"/>
    <property type="match status" value="1"/>
</dbReference>
<keyword evidence="3" id="KW-0963">Cytoplasm</keyword>
<evidence type="ECO:0000313" key="6">
    <source>
        <dbReference type="EMBL" id="KAK4522631.1"/>
    </source>
</evidence>
<evidence type="ECO:0000256" key="3">
    <source>
        <dbReference type="ARBA" id="ARBA00022490"/>
    </source>
</evidence>
<dbReference type="PANTHER" id="PTHR15651">
    <property type="entry name" value="ARMADILLO REPEAT-CONTAINING PROTEIN 8"/>
    <property type="match status" value="1"/>
</dbReference>
<protein>
    <recommendedName>
        <fullName evidence="8">Armadillo repeat-containing protein 8</fullName>
    </recommendedName>
</protein>
<proteinExistence type="predicted"/>
<reference evidence="6 7" key="1">
    <citation type="submission" date="2022-07" db="EMBL/GenBank/DDBJ databases">
        <title>Genome-wide signatures of adaptation to extreme environments.</title>
        <authorList>
            <person name="Cho C.H."/>
            <person name="Yoon H.S."/>
        </authorList>
    </citation>
    <scope>NUCLEOTIDE SEQUENCE [LARGE SCALE GENOMIC DNA]</scope>
    <source>
        <strain evidence="6 7">108.79 E11</strain>
    </source>
</reference>
<dbReference type="GO" id="GO:0005737">
    <property type="term" value="C:cytoplasm"/>
    <property type="evidence" value="ECO:0007669"/>
    <property type="project" value="UniProtKB-SubCell"/>
</dbReference>
<keyword evidence="7" id="KW-1185">Reference proteome</keyword>
<dbReference type="AlphaFoldDB" id="A0AAV9I2S6"/>
<keyword evidence="4" id="KW-0677">Repeat</keyword>
<evidence type="ECO:0000256" key="4">
    <source>
        <dbReference type="ARBA" id="ARBA00022737"/>
    </source>
</evidence>
<dbReference type="InterPro" id="IPR016024">
    <property type="entry name" value="ARM-type_fold"/>
</dbReference>
<dbReference type="GO" id="GO:0005634">
    <property type="term" value="C:nucleus"/>
    <property type="evidence" value="ECO:0007669"/>
    <property type="project" value="UniProtKB-SubCell"/>
</dbReference>